<dbReference type="EMBL" id="FOLE01000008">
    <property type="protein sequence ID" value="SFC70285.1"/>
    <property type="molecule type" value="Genomic_DNA"/>
</dbReference>
<dbReference type="GO" id="GO:0000155">
    <property type="term" value="F:phosphorelay sensor kinase activity"/>
    <property type="evidence" value="ECO:0007669"/>
    <property type="project" value="InterPro"/>
</dbReference>
<feature type="transmembrane region" description="Helical" evidence="9">
    <location>
        <begin position="148"/>
        <end position="168"/>
    </location>
</feature>
<keyword evidence="8" id="KW-0902">Two-component regulatory system</keyword>
<gene>
    <name evidence="11" type="ORF">SAMN05421780_108149</name>
</gene>
<dbReference type="PROSITE" id="PS50109">
    <property type="entry name" value="HIS_KIN"/>
    <property type="match status" value="1"/>
</dbReference>
<evidence type="ECO:0000256" key="6">
    <source>
        <dbReference type="ARBA" id="ARBA00022777"/>
    </source>
</evidence>
<dbReference type="SMART" id="SM00387">
    <property type="entry name" value="HATPase_c"/>
    <property type="match status" value="1"/>
</dbReference>
<accession>A0A1I1LBG2</accession>
<evidence type="ECO:0000256" key="1">
    <source>
        <dbReference type="ARBA" id="ARBA00000085"/>
    </source>
</evidence>
<dbReference type="PANTHER" id="PTHR43065">
    <property type="entry name" value="SENSOR HISTIDINE KINASE"/>
    <property type="match status" value="1"/>
</dbReference>
<dbReference type="STRING" id="927664.SAMN05421780_108149"/>
<keyword evidence="7" id="KW-0067">ATP-binding</keyword>
<dbReference type="InterPro" id="IPR036890">
    <property type="entry name" value="HATPase_C_sf"/>
</dbReference>
<feature type="transmembrane region" description="Helical" evidence="9">
    <location>
        <begin position="12"/>
        <end position="29"/>
    </location>
</feature>
<evidence type="ECO:0000256" key="8">
    <source>
        <dbReference type="ARBA" id="ARBA00023012"/>
    </source>
</evidence>
<dbReference type="InterPro" id="IPR005467">
    <property type="entry name" value="His_kinase_dom"/>
</dbReference>
<evidence type="ECO:0000256" key="9">
    <source>
        <dbReference type="SAM" id="Phobius"/>
    </source>
</evidence>
<keyword evidence="5" id="KW-0547">Nucleotide-binding</keyword>
<evidence type="ECO:0000256" key="5">
    <source>
        <dbReference type="ARBA" id="ARBA00022741"/>
    </source>
</evidence>
<dbReference type="AlphaFoldDB" id="A0A1I1LBG2"/>
<evidence type="ECO:0000256" key="7">
    <source>
        <dbReference type="ARBA" id="ARBA00022840"/>
    </source>
</evidence>
<dbReference type="GO" id="GO:0005524">
    <property type="term" value="F:ATP binding"/>
    <property type="evidence" value="ECO:0007669"/>
    <property type="project" value="UniProtKB-KW"/>
</dbReference>
<keyword evidence="9" id="KW-0812">Transmembrane</keyword>
<dbReference type="Proteomes" id="UP000199514">
    <property type="component" value="Unassembled WGS sequence"/>
</dbReference>
<keyword evidence="9" id="KW-0472">Membrane</keyword>
<keyword evidence="9" id="KW-1133">Transmembrane helix</keyword>
<dbReference type="InterPro" id="IPR004358">
    <property type="entry name" value="Sig_transdc_His_kin-like_C"/>
</dbReference>
<keyword evidence="12" id="KW-1185">Reference proteome</keyword>
<dbReference type="PRINTS" id="PR00344">
    <property type="entry name" value="BCTRLSENSOR"/>
</dbReference>
<evidence type="ECO:0000313" key="11">
    <source>
        <dbReference type="EMBL" id="SFC70285.1"/>
    </source>
</evidence>
<protein>
    <recommendedName>
        <fullName evidence="2">histidine kinase</fullName>
        <ecNumber evidence="2">2.7.13.3</ecNumber>
    </recommendedName>
</protein>
<dbReference type="RefSeq" id="WP_091514087.1">
    <property type="nucleotide sequence ID" value="NZ_FOLE01000008.1"/>
</dbReference>
<dbReference type="InterPro" id="IPR036097">
    <property type="entry name" value="HisK_dim/P_sf"/>
</dbReference>
<name>A0A1I1LBG2_9BACT</name>
<dbReference type="CDD" id="cd00082">
    <property type="entry name" value="HisKA"/>
    <property type="match status" value="1"/>
</dbReference>
<comment type="catalytic activity">
    <reaction evidence="1">
        <text>ATP + protein L-histidine = ADP + protein N-phospho-L-histidine.</text>
        <dbReference type="EC" id="2.7.13.3"/>
    </reaction>
</comment>
<dbReference type="SUPFAM" id="SSF55874">
    <property type="entry name" value="ATPase domain of HSP90 chaperone/DNA topoisomerase II/histidine kinase"/>
    <property type="match status" value="1"/>
</dbReference>
<proteinExistence type="predicted"/>
<dbReference type="Pfam" id="PF02518">
    <property type="entry name" value="HATPase_c"/>
    <property type="match status" value="1"/>
</dbReference>
<evidence type="ECO:0000256" key="4">
    <source>
        <dbReference type="ARBA" id="ARBA00022679"/>
    </source>
</evidence>
<dbReference type="OrthoDB" id="1931120at2"/>
<keyword evidence="4" id="KW-0808">Transferase</keyword>
<evidence type="ECO:0000313" key="12">
    <source>
        <dbReference type="Proteomes" id="UP000199514"/>
    </source>
</evidence>
<reference evidence="11 12" key="1">
    <citation type="submission" date="2016-10" db="EMBL/GenBank/DDBJ databases">
        <authorList>
            <person name="de Groot N.N."/>
        </authorList>
    </citation>
    <scope>NUCLEOTIDE SEQUENCE [LARGE SCALE GENOMIC DNA]</scope>
    <source>
        <strain evidence="11 12">DSM 6793</strain>
    </source>
</reference>
<evidence type="ECO:0000256" key="3">
    <source>
        <dbReference type="ARBA" id="ARBA00022553"/>
    </source>
</evidence>
<organism evidence="11 12">
    <name type="scientific">Flexibacter flexilis DSM 6793</name>
    <dbReference type="NCBI Taxonomy" id="927664"/>
    <lineage>
        <taxon>Bacteria</taxon>
        <taxon>Pseudomonadati</taxon>
        <taxon>Bacteroidota</taxon>
        <taxon>Cytophagia</taxon>
        <taxon>Cytophagales</taxon>
        <taxon>Flexibacteraceae</taxon>
        <taxon>Flexibacter</taxon>
    </lineage>
</organism>
<dbReference type="InterPro" id="IPR003661">
    <property type="entry name" value="HisK_dim/P_dom"/>
</dbReference>
<evidence type="ECO:0000259" key="10">
    <source>
        <dbReference type="PROSITE" id="PS50109"/>
    </source>
</evidence>
<dbReference type="InterPro" id="IPR003594">
    <property type="entry name" value="HATPase_dom"/>
</dbReference>
<dbReference type="PANTHER" id="PTHR43065:SF10">
    <property type="entry name" value="PEROXIDE STRESS-ACTIVATED HISTIDINE KINASE MAK3"/>
    <property type="match status" value="1"/>
</dbReference>
<feature type="domain" description="Histidine kinase" evidence="10">
    <location>
        <begin position="186"/>
        <end position="393"/>
    </location>
</feature>
<sequence>MNIYQNRSRFKIGIVLLAALIGSVSVLYTNRLAKQLSEREKKLIDLYAKAFESINNSNLTDDVTFLTHEIIAANNTIPVILTDAEGNISATANIDIPKFKNDAKRKEWFDNEIALMKGQHEPIIITYEGTVTNYIYYENSMLLRQLRYYPYIQLSVIGILGLIAYLAFSYSRRAEQNRVWVGLAKETAHQLGTPISALMAWVEYLRTDPRFDGENDEILNELDKDIKRLETVTARFSNIGSVPAFQEAVVYDLINQNVEYLRKRVSSKVSINLVAEGRVQESTSMISPPLLDWVVENICKNAVDAMNGTGRIDIVLTRIPDDKIAIDISDTGKGLPKNMLKKVFEPGVTSKKRGWGLGLTLAKRIIEEYHKGKIFIKHSEIGKGTTFRIILKE</sequence>
<dbReference type="EC" id="2.7.13.3" evidence="2"/>
<dbReference type="SUPFAM" id="SSF47384">
    <property type="entry name" value="Homodimeric domain of signal transducing histidine kinase"/>
    <property type="match status" value="1"/>
</dbReference>
<keyword evidence="6 11" id="KW-0418">Kinase</keyword>
<keyword evidence="3" id="KW-0597">Phosphoprotein</keyword>
<dbReference type="Gene3D" id="3.30.565.10">
    <property type="entry name" value="Histidine kinase-like ATPase, C-terminal domain"/>
    <property type="match status" value="1"/>
</dbReference>
<evidence type="ECO:0000256" key="2">
    <source>
        <dbReference type="ARBA" id="ARBA00012438"/>
    </source>
</evidence>